<evidence type="ECO:0000313" key="2">
    <source>
        <dbReference type="EMBL" id="JAD49988.1"/>
    </source>
</evidence>
<name>A0A0A9AJF0_ARUDO</name>
<organism evidence="2">
    <name type="scientific">Arundo donax</name>
    <name type="common">Giant reed</name>
    <name type="synonym">Donax arundinaceus</name>
    <dbReference type="NCBI Taxonomy" id="35708"/>
    <lineage>
        <taxon>Eukaryota</taxon>
        <taxon>Viridiplantae</taxon>
        <taxon>Streptophyta</taxon>
        <taxon>Embryophyta</taxon>
        <taxon>Tracheophyta</taxon>
        <taxon>Spermatophyta</taxon>
        <taxon>Magnoliopsida</taxon>
        <taxon>Liliopsida</taxon>
        <taxon>Poales</taxon>
        <taxon>Poaceae</taxon>
        <taxon>PACMAD clade</taxon>
        <taxon>Arundinoideae</taxon>
        <taxon>Arundineae</taxon>
        <taxon>Arundo</taxon>
    </lineage>
</organism>
<protein>
    <submittedName>
        <fullName evidence="2">Uncharacterized protein</fullName>
    </submittedName>
</protein>
<evidence type="ECO:0000256" key="1">
    <source>
        <dbReference type="SAM" id="MobiDB-lite"/>
    </source>
</evidence>
<reference evidence="2" key="2">
    <citation type="journal article" date="2015" name="Data Brief">
        <title>Shoot transcriptome of the giant reed, Arundo donax.</title>
        <authorList>
            <person name="Barrero R.A."/>
            <person name="Guerrero F.D."/>
            <person name="Moolhuijzen P."/>
            <person name="Goolsby J.A."/>
            <person name="Tidwell J."/>
            <person name="Bellgard S.E."/>
            <person name="Bellgard M.I."/>
        </authorList>
    </citation>
    <scope>NUCLEOTIDE SEQUENCE</scope>
    <source>
        <tissue evidence="2">Shoot tissue taken approximately 20 cm above the soil surface</tissue>
    </source>
</reference>
<proteinExistence type="predicted"/>
<sequence>MPAAKTAPRRGVASGAWLVRAQGSGERLLVTIACASLCSSSPSTCSGSCSPASCRSPGPPSCTRSSGSSIPLHPPPVAARNWTGAA</sequence>
<reference evidence="2" key="1">
    <citation type="submission" date="2014-09" db="EMBL/GenBank/DDBJ databases">
        <authorList>
            <person name="Magalhaes I.L.F."/>
            <person name="Oliveira U."/>
            <person name="Santos F.R."/>
            <person name="Vidigal T.H.D.A."/>
            <person name="Brescovit A.D."/>
            <person name="Santos A.J."/>
        </authorList>
    </citation>
    <scope>NUCLEOTIDE SEQUENCE</scope>
    <source>
        <tissue evidence="2">Shoot tissue taken approximately 20 cm above the soil surface</tissue>
    </source>
</reference>
<dbReference type="EMBL" id="GBRH01247907">
    <property type="protein sequence ID" value="JAD49988.1"/>
    <property type="molecule type" value="Transcribed_RNA"/>
</dbReference>
<feature type="compositionally biased region" description="Low complexity" evidence="1">
    <location>
        <begin position="44"/>
        <end position="54"/>
    </location>
</feature>
<accession>A0A0A9AJF0</accession>
<dbReference type="AlphaFoldDB" id="A0A0A9AJF0"/>
<feature type="region of interest" description="Disordered" evidence="1">
    <location>
        <begin position="44"/>
        <end position="86"/>
    </location>
</feature>